<dbReference type="NCBIfam" id="TIGR00498">
    <property type="entry name" value="lexA"/>
    <property type="match status" value="1"/>
</dbReference>
<dbReference type="Gene3D" id="1.10.10.10">
    <property type="entry name" value="Winged helix-like DNA-binding domain superfamily/Winged helix DNA-binding domain"/>
    <property type="match status" value="1"/>
</dbReference>
<dbReference type="InterPro" id="IPR006200">
    <property type="entry name" value="LexA"/>
</dbReference>
<dbReference type="Pfam" id="PF01726">
    <property type="entry name" value="LexA_DNA_bind"/>
    <property type="match status" value="1"/>
</dbReference>
<dbReference type="Pfam" id="PF00717">
    <property type="entry name" value="Peptidase_S24"/>
    <property type="match status" value="1"/>
</dbReference>
<evidence type="ECO:0000313" key="19">
    <source>
        <dbReference type="Proteomes" id="UP000619479"/>
    </source>
</evidence>
<dbReference type="InterPro" id="IPR050077">
    <property type="entry name" value="LexA_repressor"/>
</dbReference>
<dbReference type="PRINTS" id="PR00726">
    <property type="entry name" value="LEXASERPTASE"/>
</dbReference>
<dbReference type="SUPFAM" id="SSF46785">
    <property type="entry name" value="Winged helix' DNA-binding domain"/>
    <property type="match status" value="1"/>
</dbReference>
<evidence type="ECO:0000256" key="6">
    <source>
        <dbReference type="ARBA" id="ARBA00022801"/>
    </source>
</evidence>
<dbReference type="InterPro" id="IPR015927">
    <property type="entry name" value="Peptidase_S24_S26A/B/C"/>
</dbReference>
<keyword evidence="6 13" id="KW-0378">Hydrolase</keyword>
<reference evidence="18" key="1">
    <citation type="submission" date="2021-01" db="EMBL/GenBank/DDBJ databases">
        <title>Whole genome shotgun sequence of Actinoplanes cyaneus NBRC 14990.</title>
        <authorList>
            <person name="Komaki H."/>
            <person name="Tamura T."/>
        </authorList>
    </citation>
    <scope>NUCLEOTIDE SEQUENCE</scope>
    <source>
        <strain evidence="18">NBRC 14990</strain>
    </source>
</reference>
<organism evidence="18 19">
    <name type="scientific">Actinoplanes cyaneus</name>
    <dbReference type="NCBI Taxonomy" id="52696"/>
    <lineage>
        <taxon>Bacteria</taxon>
        <taxon>Bacillati</taxon>
        <taxon>Actinomycetota</taxon>
        <taxon>Actinomycetes</taxon>
        <taxon>Micromonosporales</taxon>
        <taxon>Micromonosporaceae</taxon>
        <taxon>Actinoplanes</taxon>
    </lineage>
</organism>
<evidence type="ECO:0000256" key="13">
    <source>
        <dbReference type="HAMAP-Rule" id="MF_00015"/>
    </source>
</evidence>
<dbReference type="SUPFAM" id="SSF51306">
    <property type="entry name" value="LexA/Signal peptidase"/>
    <property type="match status" value="1"/>
</dbReference>
<protein>
    <recommendedName>
        <fullName evidence="13">LexA repressor</fullName>
        <ecNumber evidence="13">3.4.21.88</ecNumber>
    </recommendedName>
</protein>
<feature type="active site" description="For autocatalytic cleavage activity" evidence="13">
    <location>
        <position position="150"/>
    </location>
</feature>
<keyword evidence="8 13" id="KW-0805">Transcription regulation</keyword>
<keyword evidence="9 13" id="KW-0238">DNA-binding</keyword>
<feature type="compositionally biased region" description="Basic and acidic residues" evidence="15">
    <location>
        <begin position="80"/>
        <end position="89"/>
    </location>
</feature>
<dbReference type="InterPro" id="IPR036286">
    <property type="entry name" value="LexA/Signal_pep-like_sf"/>
</dbReference>
<evidence type="ECO:0000256" key="4">
    <source>
        <dbReference type="ARBA" id="ARBA00022705"/>
    </source>
</evidence>
<keyword evidence="7 13" id="KW-0068">Autocatalytic cleavage</keyword>
<evidence type="ECO:0000256" key="15">
    <source>
        <dbReference type="SAM" id="MobiDB-lite"/>
    </source>
</evidence>
<comment type="function">
    <text evidence="13">Represses a number of genes involved in the response to DNA damage (SOS response), including recA and lexA. In the presence of single-stranded DNA, RecA interacts with LexA causing an autocatalytic cleavage which disrupts the DNA-binding part of LexA, leading to derepression of the SOS regulon and eventually DNA repair.</text>
</comment>
<comment type="catalytic activity">
    <reaction evidence="13">
        <text>Hydrolysis of Ala-|-Gly bond in repressor LexA.</text>
        <dbReference type="EC" id="3.4.21.88"/>
    </reaction>
</comment>
<feature type="DNA-binding region" description="H-T-H motif" evidence="13">
    <location>
        <begin position="44"/>
        <end position="64"/>
    </location>
</feature>
<dbReference type="PANTHER" id="PTHR33516">
    <property type="entry name" value="LEXA REPRESSOR"/>
    <property type="match status" value="1"/>
</dbReference>
<dbReference type="GO" id="GO:0004252">
    <property type="term" value="F:serine-type endopeptidase activity"/>
    <property type="evidence" value="ECO:0007669"/>
    <property type="project" value="UniProtKB-UniRule"/>
</dbReference>
<keyword evidence="11 13" id="KW-0234">DNA repair</keyword>
<accession>A0A919INX1</accession>
<dbReference type="Gene3D" id="2.10.109.10">
    <property type="entry name" value="Umud Fragment, subunit A"/>
    <property type="match status" value="1"/>
</dbReference>
<dbReference type="InterPro" id="IPR006199">
    <property type="entry name" value="LexA_DNA-bd_dom"/>
</dbReference>
<keyword evidence="5 13" id="KW-0227">DNA damage</keyword>
<proteinExistence type="inferred from homology"/>
<keyword evidence="4 13" id="KW-0235">DNA replication</keyword>
<dbReference type="AlphaFoldDB" id="A0A919INX1"/>
<dbReference type="InterPro" id="IPR011991">
    <property type="entry name" value="ArsR-like_HTH"/>
</dbReference>
<feature type="domain" description="Peptidase S24/S26A/S26B/S26C" evidence="16">
    <location>
        <begin position="108"/>
        <end position="220"/>
    </location>
</feature>
<feature type="active site" description="For autocatalytic cleavage activity" evidence="13">
    <location>
        <position position="187"/>
    </location>
</feature>
<evidence type="ECO:0000313" key="18">
    <source>
        <dbReference type="EMBL" id="GID69434.1"/>
    </source>
</evidence>
<evidence type="ECO:0000256" key="11">
    <source>
        <dbReference type="ARBA" id="ARBA00023204"/>
    </source>
</evidence>
<evidence type="ECO:0000256" key="9">
    <source>
        <dbReference type="ARBA" id="ARBA00023125"/>
    </source>
</evidence>
<evidence type="ECO:0000256" key="1">
    <source>
        <dbReference type="ARBA" id="ARBA00007484"/>
    </source>
</evidence>
<evidence type="ECO:0000256" key="8">
    <source>
        <dbReference type="ARBA" id="ARBA00023015"/>
    </source>
</evidence>
<evidence type="ECO:0000256" key="14">
    <source>
        <dbReference type="RuleBase" id="RU003991"/>
    </source>
</evidence>
<dbReference type="CDD" id="cd06529">
    <property type="entry name" value="S24_LexA-like"/>
    <property type="match status" value="1"/>
</dbReference>
<dbReference type="HAMAP" id="MF_00015">
    <property type="entry name" value="LexA"/>
    <property type="match status" value="1"/>
</dbReference>
<dbReference type="GO" id="GO:0009432">
    <property type="term" value="P:SOS response"/>
    <property type="evidence" value="ECO:0007669"/>
    <property type="project" value="UniProtKB-UniRule"/>
</dbReference>
<evidence type="ECO:0000256" key="10">
    <source>
        <dbReference type="ARBA" id="ARBA00023163"/>
    </source>
</evidence>
<dbReference type="GO" id="GO:0006260">
    <property type="term" value="P:DNA replication"/>
    <property type="evidence" value="ECO:0007669"/>
    <property type="project" value="UniProtKB-UniRule"/>
</dbReference>
<feature type="domain" description="LexA repressor DNA-binding" evidence="17">
    <location>
        <begin position="18"/>
        <end position="81"/>
    </location>
</feature>
<dbReference type="RefSeq" id="WP_203751864.1">
    <property type="nucleotide sequence ID" value="NZ_BAAAUC010000005.1"/>
</dbReference>
<keyword evidence="19" id="KW-1185">Reference proteome</keyword>
<feature type="site" description="Cleavage; by autolysis" evidence="13">
    <location>
        <begin position="115"/>
        <end position="116"/>
    </location>
</feature>
<dbReference type="GO" id="GO:0006508">
    <property type="term" value="P:proteolysis"/>
    <property type="evidence" value="ECO:0007669"/>
    <property type="project" value="InterPro"/>
</dbReference>
<dbReference type="InterPro" id="IPR006197">
    <property type="entry name" value="Peptidase_S24_LexA"/>
</dbReference>
<evidence type="ECO:0000256" key="3">
    <source>
        <dbReference type="ARBA" id="ARBA00022491"/>
    </source>
</evidence>
<dbReference type="FunFam" id="1.10.10.10:FF:000009">
    <property type="entry name" value="LexA repressor"/>
    <property type="match status" value="1"/>
</dbReference>
<feature type="region of interest" description="Disordered" evidence="15">
    <location>
        <begin position="76"/>
        <end position="101"/>
    </location>
</feature>
<dbReference type="PANTHER" id="PTHR33516:SF2">
    <property type="entry name" value="LEXA REPRESSOR-RELATED"/>
    <property type="match status" value="1"/>
</dbReference>
<dbReference type="InterPro" id="IPR039418">
    <property type="entry name" value="LexA-like"/>
</dbReference>
<keyword evidence="3 13" id="KW-0678">Repressor</keyword>
<dbReference type="CDD" id="cd00090">
    <property type="entry name" value="HTH_ARSR"/>
    <property type="match status" value="1"/>
</dbReference>
<evidence type="ECO:0000259" key="16">
    <source>
        <dbReference type="Pfam" id="PF00717"/>
    </source>
</evidence>
<dbReference type="InterPro" id="IPR036390">
    <property type="entry name" value="WH_DNA-bd_sf"/>
</dbReference>
<evidence type="ECO:0000256" key="2">
    <source>
        <dbReference type="ARBA" id="ARBA00011738"/>
    </source>
</evidence>
<comment type="caution">
    <text evidence="18">The sequence shown here is derived from an EMBL/GenBank/DDBJ whole genome shotgun (WGS) entry which is preliminary data.</text>
</comment>
<dbReference type="GO" id="GO:0045892">
    <property type="term" value="P:negative regulation of DNA-templated transcription"/>
    <property type="evidence" value="ECO:0007669"/>
    <property type="project" value="UniProtKB-UniRule"/>
</dbReference>
<dbReference type="EMBL" id="BOMH01000061">
    <property type="protein sequence ID" value="GID69434.1"/>
    <property type="molecule type" value="Genomic_DNA"/>
</dbReference>
<dbReference type="InterPro" id="IPR036388">
    <property type="entry name" value="WH-like_DNA-bd_sf"/>
</dbReference>
<sequence length="226" mass="23978">MSVDAGDDESQPRIAAKQQITAKQQRILAVIRDSVRERGFPPTVREIGAAVGLVSPSSVAHHLKVLERHGLLRRQPHGSRAVDVREPHGARSAGVREPASSDPVVTIPVLGDIAAGAPILADEHVRDQLTVSTGMVGHGTLFALNVKGDSMIDAAICDGDVVVVRQQPVAENGEIVAAMIDGEATVKTLRLRGKHVELVPQNPAYQVIPGDNATILGKVVSVIRRL</sequence>
<comment type="similarity">
    <text evidence="1 13 14">Belongs to the peptidase S24 family.</text>
</comment>
<dbReference type="FunFam" id="2.10.109.10:FF:000001">
    <property type="entry name" value="LexA repressor"/>
    <property type="match status" value="1"/>
</dbReference>
<evidence type="ECO:0000256" key="5">
    <source>
        <dbReference type="ARBA" id="ARBA00022763"/>
    </source>
</evidence>
<evidence type="ECO:0000256" key="12">
    <source>
        <dbReference type="ARBA" id="ARBA00023236"/>
    </source>
</evidence>
<name>A0A919INX1_9ACTN</name>
<comment type="subunit">
    <text evidence="2 13">Homodimer.</text>
</comment>
<dbReference type="Proteomes" id="UP000619479">
    <property type="component" value="Unassembled WGS sequence"/>
</dbReference>
<dbReference type="GO" id="GO:0006281">
    <property type="term" value="P:DNA repair"/>
    <property type="evidence" value="ECO:0007669"/>
    <property type="project" value="UniProtKB-UniRule"/>
</dbReference>
<dbReference type="EC" id="3.4.21.88" evidence="13"/>
<evidence type="ECO:0000256" key="7">
    <source>
        <dbReference type="ARBA" id="ARBA00022813"/>
    </source>
</evidence>
<dbReference type="GO" id="GO:0003677">
    <property type="term" value="F:DNA binding"/>
    <property type="evidence" value="ECO:0007669"/>
    <property type="project" value="UniProtKB-UniRule"/>
</dbReference>
<evidence type="ECO:0000259" key="17">
    <source>
        <dbReference type="Pfam" id="PF01726"/>
    </source>
</evidence>
<keyword evidence="12 13" id="KW-0742">SOS response</keyword>
<gene>
    <name evidence="18" type="primary">lexA_3</name>
    <name evidence="13" type="synonym">lexA</name>
    <name evidence="18" type="ORF">Acy02nite_73150</name>
</gene>
<keyword evidence="10 13" id="KW-0804">Transcription</keyword>